<sequence length="467" mass="49926">MAVDTIAALATSPGVGAIALVRMSGPEAFEVLRALTPGEDDPAPRTATLRSLTKGEGGDLLDRALVTSFPRPESYTGEDMVEISCHGGWLVPRMILDACVATGARLAEPGEFTRRAVLHGKMDLVQAEAVLDLIEGRSKAQHDAALFQVERGLSRRIGELREQLVTVEAYLAHHIDFPEEDEAPVTVDRVADAADALRDALEELLETAPEGELLREGAVTVLAGPPNSGKSSLYNALLGEERAIVTDIPGTTRDALEAVISIGGFPFRLVDTAGLRDSDDQVEELGVEVARRYLDRADLVLFCVESQADLGSAELEFLAGLGDVPAVLLRTKVDLTPRDRVSGPLTSEGLDDSRRVNAADVRESVDLSVVDGTGLGRLKEILPELVYGGLVRTGTSVPALTRARQSEAVQKARDQVVAFIEALDEGTPVAVASALLRPAETALEELLGLISTDEILDRVFREFCIGK</sequence>
<dbReference type="EMBL" id="UINC01001038">
    <property type="protein sequence ID" value="SUZ68392.1"/>
    <property type="molecule type" value="Genomic_DNA"/>
</dbReference>
<dbReference type="InterPro" id="IPR005225">
    <property type="entry name" value="Small_GTP-bd"/>
</dbReference>
<dbReference type="PANTHER" id="PTHR42714">
    <property type="entry name" value="TRNA MODIFICATION GTPASE GTPBP3"/>
    <property type="match status" value="1"/>
</dbReference>
<dbReference type="SUPFAM" id="SSF52540">
    <property type="entry name" value="P-loop containing nucleoside triphosphate hydrolases"/>
    <property type="match status" value="1"/>
</dbReference>
<organism evidence="6">
    <name type="scientific">marine metagenome</name>
    <dbReference type="NCBI Taxonomy" id="408172"/>
    <lineage>
        <taxon>unclassified sequences</taxon>
        <taxon>metagenomes</taxon>
        <taxon>ecological metagenomes</taxon>
    </lineage>
</organism>
<keyword evidence="3" id="KW-0547">Nucleotide-binding</keyword>
<dbReference type="InterPro" id="IPR006073">
    <property type="entry name" value="GTP-bd"/>
</dbReference>
<dbReference type="CDD" id="cd04164">
    <property type="entry name" value="trmE"/>
    <property type="match status" value="1"/>
</dbReference>
<keyword evidence="2" id="KW-0819">tRNA processing</keyword>
<dbReference type="PROSITE" id="PS51709">
    <property type="entry name" value="G_TRME"/>
    <property type="match status" value="1"/>
</dbReference>
<dbReference type="GO" id="GO:0003924">
    <property type="term" value="F:GTPase activity"/>
    <property type="evidence" value="ECO:0007669"/>
    <property type="project" value="InterPro"/>
</dbReference>
<dbReference type="AlphaFoldDB" id="A0A381PN02"/>
<accession>A0A381PN02</accession>
<dbReference type="InterPro" id="IPR027266">
    <property type="entry name" value="TrmE/GcvT-like"/>
</dbReference>
<dbReference type="Pfam" id="PF01926">
    <property type="entry name" value="MMR_HSR1"/>
    <property type="match status" value="1"/>
</dbReference>
<dbReference type="CDD" id="cd14858">
    <property type="entry name" value="TrmE_N"/>
    <property type="match status" value="1"/>
</dbReference>
<dbReference type="InterPro" id="IPR025867">
    <property type="entry name" value="MnmE_helical"/>
</dbReference>
<dbReference type="InterPro" id="IPR004520">
    <property type="entry name" value="GTPase_MnmE"/>
</dbReference>
<dbReference type="HAMAP" id="MF_00379">
    <property type="entry name" value="GTPase_MnmE"/>
    <property type="match status" value="1"/>
</dbReference>
<dbReference type="InterPro" id="IPR027417">
    <property type="entry name" value="P-loop_NTPase"/>
</dbReference>
<dbReference type="Pfam" id="PF12631">
    <property type="entry name" value="MnmE_helical"/>
    <property type="match status" value="1"/>
</dbReference>
<proteinExistence type="inferred from homology"/>
<name>A0A381PN02_9ZZZZ</name>
<dbReference type="NCBIfam" id="TIGR00231">
    <property type="entry name" value="small_GTP"/>
    <property type="match status" value="1"/>
</dbReference>
<evidence type="ECO:0000256" key="3">
    <source>
        <dbReference type="ARBA" id="ARBA00022741"/>
    </source>
</evidence>
<dbReference type="Gene3D" id="3.30.1360.120">
    <property type="entry name" value="Probable tRNA modification gtpase trme, domain 1"/>
    <property type="match status" value="1"/>
</dbReference>
<dbReference type="InterPro" id="IPR018948">
    <property type="entry name" value="GTP-bd_TrmE_N"/>
</dbReference>
<evidence type="ECO:0000256" key="2">
    <source>
        <dbReference type="ARBA" id="ARBA00022694"/>
    </source>
</evidence>
<dbReference type="GO" id="GO:0030488">
    <property type="term" value="P:tRNA methylation"/>
    <property type="evidence" value="ECO:0007669"/>
    <property type="project" value="TreeGrafter"/>
</dbReference>
<evidence type="ECO:0000259" key="5">
    <source>
        <dbReference type="PROSITE" id="PS51709"/>
    </source>
</evidence>
<dbReference type="PANTHER" id="PTHR42714:SF2">
    <property type="entry name" value="TRNA MODIFICATION GTPASE GTPBP3, MITOCHONDRIAL"/>
    <property type="match status" value="1"/>
</dbReference>
<comment type="similarity">
    <text evidence="1">Belongs to the TRAFAC class TrmE-Era-EngA-EngB-Septin-like GTPase superfamily. TrmE GTPase family.</text>
</comment>
<protein>
    <recommendedName>
        <fullName evidence="5">TrmE-type G domain-containing protein</fullName>
    </recommendedName>
</protein>
<evidence type="ECO:0000256" key="4">
    <source>
        <dbReference type="ARBA" id="ARBA00023134"/>
    </source>
</evidence>
<dbReference type="NCBIfam" id="NF003661">
    <property type="entry name" value="PRK05291.1-3"/>
    <property type="match status" value="1"/>
</dbReference>
<dbReference type="Gene3D" id="3.40.50.300">
    <property type="entry name" value="P-loop containing nucleotide triphosphate hydrolases"/>
    <property type="match status" value="1"/>
</dbReference>
<dbReference type="Pfam" id="PF10396">
    <property type="entry name" value="TrmE_N"/>
    <property type="match status" value="1"/>
</dbReference>
<feature type="domain" description="TrmE-type G" evidence="5">
    <location>
        <begin position="217"/>
        <end position="387"/>
    </location>
</feature>
<dbReference type="Gene3D" id="1.20.120.430">
    <property type="entry name" value="tRNA modification GTPase MnmE domain 2"/>
    <property type="match status" value="1"/>
</dbReference>
<evidence type="ECO:0000256" key="1">
    <source>
        <dbReference type="ARBA" id="ARBA00011043"/>
    </source>
</evidence>
<dbReference type="GO" id="GO:0005737">
    <property type="term" value="C:cytoplasm"/>
    <property type="evidence" value="ECO:0007669"/>
    <property type="project" value="TreeGrafter"/>
</dbReference>
<dbReference type="GO" id="GO:0002098">
    <property type="term" value="P:tRNA wobble uridine modification"/>
    <property type="evidence" value="ECO:0007669"/>
    <property type="project" value="TreeGrafter"/>
</dbReference>
<keyword evidence="4" id="KW-0342">GTP-binding</keyword>
<dbReference type="NCBIfam" id="TIGR00450">
    <property type="entry name" value="mnmE_trmE_thdF"/>
    <property type="match status" value="1"/>
</dbReference>
<dbReference type="GO" id="GO:0005525">
    <property type="term" value="F:GTP binding"/>
    <property type="evidence" value="ECO:0007669"/>
    <property type="project" value="UniProtKB-KW"/>
</dbReference>
<gene>
    <name evidence="6" type="ORF">METZ01_LOCUS21246</name>
</gene>
<evidence type="ECO:0000313" key="6">
    <source>
        <dbReference type="EMBL" id="SUZ68392.1"/>
    </source>
</evidence>
<dbReference type="InterPro" id="IPR027368">
    <property type="entry name" value="MnmE_dom2"/>
</dbReference>
<dbReference type="InterPro" id="IPR031168">
    <property type="entry name" value="G_TrmE"/>
</dbReference>
<reference evidence="6" key="1">
    <citation type="submission" date="2018-05" db="EMBL/GenBank/DDBJ databases">
        <authorList>
            <person name="Lanie J.A."/>
            <person name="Ng W.-L."/>
            <person name="Kazmierczak K.M."/>
            <person name="Andrzejewski T.M."/>
            <person name="Davidsen T.M."/>
            <person name="Wayne K.J."/>
            <person name="Tettelin H."/>
            <person name="Glass J.I."/>
            <person name="Rusch D."/>
            <person name="Podicherti R."/>
            <person name="Tsui H.-C.T."/>
            <person name="Winkler M.E."/>
        </authorList>
    </citation>
    <scope>NUCLEOTIDE SEQUENCE</scope>
</reference>